<comment type="caution">
    <text evidence="1">The sequence shown here is derived from an EMBL/GenBank/DDBJ whole genome shotgun (WGS) entry which is preliminary data.</text>
</comment>
<dbReference type="GeneID" id="81457987"/>
<evidence type="ECO:0000313" key="2">
    <source>
        <dbReference type="Proteomes" id="UP001147752"/>
    </source>
</evidence>
<dbReference type="AlphaFoldDB" id="A0A9W9SR70"/>
<proteinExistence type="predicted"/>
<dbReference type="Proteomes" id="UP001147752">
    <property type="component" value="Unassembled WGS sequence"/>
</dbReference>
<dbReference type="RefSeq" id="XP_056582939.1">
    <property type="nucleotide sequence ID" value="XM_056718804.1"/>
</dbReference>
<name>A0A9W9SR70_9EURO</name>
<gene>
    <name evidence="1" type="ORF">N7517_001074</name>
</gene>
<keyword evidence="2" id="KW-1185">Reference proteome</keyword>
<organism evidence="1 2">
    <name type="scientific">Penicillium concentricum</name>
    <dbReference type="NCBI Taxonomy" id="293559"/>
    <lineage>
        <taxon>Eukaryota</taxon>
        <taxon>Fungi</taxon>
        <taxon>Dikarya</taxon>
        <taxon>Ascomycota</taxon>
        <taxon>Pezizomycotina</taxon>
        <taxon>Eurotiomycetes</taxon>
        <taxon>Eurotiomycetidae</taxon>
        <taxon>Eurotiales</taxon>
        <taxon>Aspergillaceae</taxon>
        <taxon>Penicillium</taxon>
    </lineage>
</organism>
<accession>A0A9W9SR70</accession>
<evidence type="ECO:0000313" key="1">
    <source>
        <dbReference type="EMBL" id="KAJ5383163.1"/>
    </source>
</evidence>
<sequence length="129" mass="14398">MTKIGVGERTWIEARSMQSLSPTTSKILSRTGFNARSLSVGFDASLSSIGVLHETTRRRTLMGHQATVVDQRVTMDTLRLAIVIKYDTLIPVIPVILDERVLLSVLIVLRAVSREVQLHIFAVIVVERM</sequence>
<reference evidence="1" key="1">
    <citation type="submission" date="2022-12" db="EMBL/GenBank/DDBJ databases">
        <authorList>
            <person name="Petersen C."/>
        </authorList>
    </citation>
    <scope>NUCLEOTIDE SEQUENCE</scope>
    <source>
        <strain evidence="1">IBT 3081</strain>
    </source>
</reference>
<reference evidence="1" key="2">
    <citation type="journal article" date="2023" name="IMA Fungus">
        <title>Comparative genomic study of the Penicillium genus elucidates a diverse pangenome and 15 lateral gene transfer events.</title>
        <authorList>
            <person name="Petersen C."/>
            <person name="Sorensen T."/>
            <person name="Nielsen M.R."/>
            <person name="Sondergaard T.E."/>
            <person name="Sorensen J.L."/>
            <person name="Fitzpatrick D.A."/>
            <person name="Frisvad J.C."/>
            <person name="Nielsen K.L."/>
        </authorList>
    </citation>
    <scope>NUCLEOTIDE SEQUENCE</scope>
    <source>
        <strain evidence="1">IBT 3081</strain>
    </source>
</reference>
<protein>
    <submittedName>
        <fullName evidence="1">Uncharacterized protein</fullName>
    </submittedName>
</protein>
<dbReference type="EMBL" id="JAPZBT010000001">
    <property type="protein sequence ID" value="KAJ5383163.1"/>
    <property type="molecule type" value="Genomic_DNA"/>
</dbReference>